<evidence type="ECO:0000256" key="3">
    <source>
        <dbReference type="ARBA" id="ARBA00022741"/>
    </source>
</evidence>
<dbReference type="Proteomes" id="UP001183582">
    <property type="component" value="Unassembled WGS sequence"/>
</dbReference>
<comment type="similarity">
    <text evidence="1">Belongs to the ABC transporter superfamily.</text>
</comment>
<name>A0AAJ2LYP8_9MICO</name>
<dbReference type="Gene3D" id="3.40.50.300">
    <property type="entry name" value="P-loop containing nucleotide triphosphate hydrolases"/>
    <property type="match status" value="1"/>
</dbReference>
<evidence type="ECO:0000259" key="5">
    <source>
        <dbReference type="PROSITE" id="PS50893"/>
    </source>
</evidence>
<sequence length="335" mass="34778">MPVGAPARDAANPHDADADAGDLAIATRGLTKRFGAQTAVSDLDLRVPRGAVFGFLGPNGSGKTTTIRMLLGLIRPSAGDARVLDTAVPAGLDRVLPRVGALVEGPAFAPFLTGAQNLARLDAADRRSDPATRGDRVATALERVGLAHAARKKAHAYSLGMKQRLGLAGALLAPRELLVLDEPTNGLDPQGTREVRALVRALAAEGATVFVSSHLLAEVEQLCSHVGVMSGGRLVAQGTLDDFRRTGAQPRVHVHTPDTDLARSALASLAMSPDAEAAASDRDVVVAALPEDRAPEEIVAALVSAGVRVRGFEVVGSSLEQRFVELTGEGFDVVA</sequence>
<dbReference type="PANTHER" id="PTHR43335:SF4">
    <property type="entry name" value="ABC TRANSPORTER, ATP-BINDING PROTEIN"/>
    <property type="match status" value="1"/>
</dbReference>
<dbReference type="Pfam" id="PF00005">
    <property type="entry name" value="ABC_tran"/>
    <property type="match status" value="1"/>
</dbReference>
<keyword evidence="4 6" id="KW-0067">ATP-binding</keyword>
<proteinExistence type="inferred from homology"/>
<dbReference type="InterPro" id="IPR003439">
    <property type="entry name" value="ABC_transporter-like_ATP-bd"/>
</dbReference>
<dbReference type="SUPFAM" id="SSF52540">
    <property type="entry name" value="P-loop containing nucleoside triphosphate hydrolases"/>
    <property type="match status" value="1"/>
</dbReference>
<comment type="caution">
    <text evidence="6">The sequence shown here is derived from an EMBL/GenBank/DDBJ whole genome shotgun (WGS) entry which is preliminary data.</text>
</comment>
<keyword evidence="2" id="KW-0813">Transport</keyword>
<dbReference type="EMBL" id="JAHWXH010000001">
    <property type="protein sequence ID" value="MDS0244494.1"/>
    <property type="molecule type" value="Genomic_DNA"/>
</dbReference>
<dbReference type="AlphaFoldDB" id="A0AAJ2LYP8"/>
<dbReference type="PANTHER" id="PTHR43335">
    <property type="entry name" value="ABC TRANSPORTER, ATP-BINDING PROTEIN"/>
    <property type="match status" value="1"/>
</dbReference>
<accession>A0AAJ2LYP8</accession>
<dbReference type="InterPro" id="IPR017871">
    <property type="entry name" value="ABC_transporter-like_CS"/>
</dbReference>
<evidence type="ECO:0000256" key="2">
    <source>
        <dbReference type="ARBA" id="ARBA00022448"/>
    </source>
</evidence>
<dbReference type="InterPro" id="IPR027417">
    <property type="entry name" value="P-loop_NTPase"/>
</dbReference>
<dbReference type="SMART" id="SM00382">
    <property type="entry name" value="AAA"/>
    <property type="match status" value="1"/>
</dbReference>
<protein>
    <submittedName>
        <fullName evidence="6">ABC transporter ATP-binding protein</fullName>
    </submittedName>
</protein>
<evidence type="ECO:0000313" key="7">
    <source>
        <dbReference type="Proteomes" id="UP001183582"/>
    </source>
</evidence>
<dbReference type="GO" id="GO:0016887">
    <property type="term" value="F:ATP hydrolysis activity"/>
    <property type="evidence" value="ECO:0007669"/>
    <property type="project" value="InterPro"/>
</dbReference>
<dbReference type="InterPro" id="IPR003593">
    <property type="entry name" value="AAA+_ATPase"/>
</dbReference>
<evidence type="ECO:0000313" key="6">
    <source>
        <dbReference type="EMBL" id="MDS0244494.1"/>
    </source>
</evidence>
<evidence type="ECO:0000256" key="1">
    <source>
        <dbReference type="ARBA" id="ARBA00005417"/>
    </source>
</evidence>
<feature type="domain" description="ABC transporter" evidence="5">
    <location>
        <begin position="25"/>
        <end position="256"/>
    </location>
</feature>
<evidence type="ECO:0000256" key="4">
    <source>
        <dbReference type="ARBA" id="ARBA00022840"/>
    </source>
</evidence>
<dbReference type="PROSITE" id="PS50893">
    <property type="entry name" value="ABC_TRANSPORTER_2"/>
    <property type="match status" value="1"/>
</dbReference>
<dbReference type="GO" id="GO:0005524">
    <property type="term" value="F:ATP binding"/>
    <property type="evidence" value="ECO:0007669"/>
    <property type="project" value="UniProtKB-KW"/>
</dbReference>
<organism evidence="6 7">
    <name type="scientific">Microbacterium aurantiacum</name>
    <dbReference type="NCBI Taxonomy" id="162393"/>
    <lineage>
        <taxon>Bacteria</taxon>
        <taxon>Bacillati</taxon>
        <taxon>Actinomycetota</taxon>
        <taxon>Actinomycetes</taxon>
        <taxon>Micrococcales</taxon>
        <taxon>Microbacteriaceae</taxon>
        <taxon>Microbacterium</taxon>
    </lineage>
</organism>
<reference evidence="6 7" key="1">
    <citation type="submission" date="2021-06" db="EMBL/GenBank/DDBJ databases">
        <title>Genome-based taxonomic framework of Microbacterium strains isolated from marine environment, the description of four new species and reclassification of four preexisting species.</title>
        <authorList>
            <person name="Lee S.D."/>
            <person name="Kim S.-M."/>
            <person name="Byeon Y.-S."/>
            <person name="Yang H.L."/>
            <person name="Kim I.S."/>
        </authorList>
    </citation>
    <scope>NUCLEOTIDE SEQUENCE [LARGE SCALE GENOMIC DNA]</scope>
    <source>
        <strain evidence="6 7">KACC 20514</strain>
    </source>
</reference>
<gene>
    <name evidence="6" type="ORF">KZC50_02575</name>
</gene>
<dbReference type="PROSITE" id="PS00211">
    <property type="entry name" value="ABC_TRANSPORTER_1"/>
    <property type="match status" value="1"/>
</dbReference>
<keyword evidence="3" id="KW-0547">Nucleotide-binding</keyword>